<evidence type="ECO:0000256" key="6">
    <source>
        <dbReference type="HAMAP-Rule" id="MF_00074"/>
    </source>
</evidence>
<proteinExistence type="inferred from homology"/>
<keyword evidence="2 6" id="KW-0698">rRNA processing</keyword>
<comment type="caution">
    <text evidence="6">Lacks conserved residue(s) required for the propagation of feature annotation.</text>
</comment>
<comment type="subcellular location">
    <subcellularLocation>
        <location evidence="6">Cytoplasm</location>
    </subcellularLocation>
</comment>
<dbReference type="InterPro" id="IPR003682">
    <property type="entry name" value="rRNA_ssu_MeTfrase_G"/>
</dbReference>
<name>A0ABY4YI42_9MICO</name>
<protein>
    <recommendedName>
        <fullName evidence="6">Ribosomal RNA small subunit methyltransferase G</fullName>
        <ecNumber evidence="6">2.1.1.-</ecNumber>
    </recommendedName>
    <alternativeName>
        <fullName evidence="6">16S rRNA 7-methylguanosine methyltransferase</fullName>
        <shortName evidence="6">16S rRNA m7G methyltransferase</shortName>
    </alternativeName>
</protein>
<comment type="similarity">
    <text evidence="6">Belongs to the methyltransferase superfamily. RNA methyltransferase RsmG family.</text>
</comment>
<keyword evidence="5 6" id="KW-0949">S-adenosyl-L-methionine</keyword>
<gene>
    <name evidence="6 8" type="primary">rsmG</name>
    <name evidence="8" type="ORF">NF557_17465</name>
</gene>
<evidence type="ECO:0000256" key="5">
    <source>
        <dbReference type="ARBA" id="ARBA00022691"/>
    </source>
</evidence>
<dbReference type="Proteomes" id="UP001056535">
    <property type="component" value="Chromosome"/>
</dbReference>
<keyword evidence="9" id="KW-1185">Reference proteome</keyword>
<feature type="binding site" evidence="6">
    <location>
        <position position="80"/>
    </location>
    <ligand>
        <name>S-adenosyl-L-methionine</name>
        <dbReference type="ChEBI" id="CHEBI:59789"/>
    </ligand>
</feature>
<evidence type="ECO:0000256" key="4">
    <source>
        <dbReference type="ARBA" id="ARBA00022679"/>
    </source>
</evidence>
<dbReference type="EC" id="2.1.1.-" evidence="6"/>
<sequence length="274" mass="29417">MKHDQTEQPGLPERPPPVASEVFGNQLPVVEHFAHLLADTGVSHGLIGPRETPRLWERHLLNCGVVESVLPHRTRLIDVGSGAGLPGLVLAIARPDLDVVLVEPMLRRTTWLESTVQELSLSNVQVLRGRAQDFWGKLRAPVVTARAVARIGELSRWCLPLLDAEGRLIALKGATAGRELAEDEAELRRAGAVSGHLTLLGEELMSEPTRLIEIQIGDRPVRPTEAAVKAAAASRKPGSSRRAAPTSGRSGSTARSAGSSTRRGSRDSARDGRG</sequence>
<accession>A0ABY4YI42</accession>
<feature type="compositionally biased region" description="Basic and acidic residues" evidence="7">
    <location>
        <begin position="264"/>
        <end position="274"/>
    </location>
</feature>
<feature type="binding site" evidence="6">
    <location>
        <position position="85"/>
    </location>
    <ligand>
        <name>S-adenosyl-L-methionine</name>
        <dbReference type="ChEBI" id="CHEBI:59789"/>
    </ligand>
</feature>
<evidence type="ECO:0000313" key="8">
    <source>
        <dbReference type="EMBL" id="USQ76349.1"/>
    </source>
</evidence>
<evidence type="ECO:0000256" key="1">
    <source>
        <dbReference type="ARBA" id="ARBA00022490"/>
    </source>
</evidence>
<feature type="region of interest" description="Disordered" evidence="7">
    <location>
        <begin position="226"/>
        <end position="274"/>
    </location>
</feature>
<dbReference type="GO" id="GO:0008168">
    <property type="term" value="F:methyltransferase activity"/>
    <property type="evidence" value="ECO:0007669"/>
    <property type="project" value="UniProtKB-KW"/>
</dbReference>
<dbReference type="PANTHER" id="PTHR31760">
    <property type="entry name" value="S-ADENOSYL-L-METHIONINE-DEPENDENT METHYLTRANSFERASES SUPERFAMILY PROTEIN"/>
    <property type="match status" value="1"/>
</dbReference>
<keyword evidence="1 6" id="KW-0963">Cytoplasm</keyword>
<dbReference type="NCBIfam" id="TIGR00138">
    <property type="entry name" value="rsmG_gidB"/>
    <property type="match status" value="1"/>
</dbReference>
<evidence type="ECO:0000256" key="2">
    <source>
        <dbReference type="ARBA" id="ARBA00022552"/>
    </source>
</evidence>
<dbReference type="EMBL" id="CP099490">
    <property type="protein sequence ID" value="USQ76349.1"/>
    <property type="molecule type" value="Genomic_DNA"/>
</dbReference>
<dbReference type="RefSeq" id="WP_252621044.1">
    <property type="nucleotide sequence ID" value="NZ_CP099490.1"/>
</dbReference>
<comment type="function">
    <text evidence="6">Specifically methylates the N7 position of a guanine in 16S rRNA.</text>
</comment>
<evidence type="ECO:0000256" key="7">
    <source>
        <dbReference type="SAM" id="MobiDB-lite"/>
    </source>
</evidence>
<dbReference type="SUPFAM" id="SSF53335">
    <property type="entry name" value="S-adenosyl-L-methionine-dependent methyltransferases"/>
    <property type="match status" value="1"/>
</dbReference>
<dbReference type="InterPro" id="IPR029063">
    <property type="entry name" value="SAM-dependent_MTases_sf"/>
</dbReference>
<evidence type="ECO:0000256" key="3">
    <source>
        <dbReference type="ARBA" id="ARBA00022603"/>
    </source>
</evidence>
<feature type="binding site" evidence="6">
    <location>
        <position position="146"/>
    </location>
    <ligand>
        <name>S-adenosyl-L-methionine</name>
        <dbReference type="ChEBI" id="CHEBI:59789"/>
    </ligand>
</feature>
<evidence type="ECO:0000313" key="9">
    <source>
        <dbReference type="Proteomes" id="UP001056535"/>
    </source>
</evidence>
<dbReference type="Gene3D" id="3.40.50.150">
    <property type="entry name" value="Vaccinia Virus protein VP39"/>
    <property type="match status" value="1"/>
</dbReference>
<reference evidence="8" key="1">
    <citation type="submission" date="2022-06" db="EMBL/GenBank/DDBJ databases">
        <title>Ornithinimicrobium JY.X270.</title>
        <authorList>
            <person name="Huang Y."/>
        </authorList>
    </citation>
    <scope>NUCLEOTIDE SEQUENCE</scope>
    <source>
        <strain evidence="8">JY.X270</strain>
    </source>
</reference>
<dbReference type="HAMAP" id="MF_00074">
    <property type="entry name" value="16SrRNA_methyltr_G"/>
    <property type="match status" value="1"/>
</dbReference>
<dbReference type="Pfam" id="PF02527">
    <property type="entry name" value="GidB"/>
    <property type="match status" value="1"/>
</dbReference>
<dbReference type="PANTHER" id="PTHR31760:SF0">
    <property type="entry name" value="S-ADENOSYL-L-METHIONINE-DEPENDENT METHYLTRANSFERASES SUPERFAMILY PROTEIN"/>
    <property type="match status" value="1"/>
</dbReference>
<dbReference type="GO" id="GO:0032259">
    <property type="term" value="P:methylation"/>
    <property type="evidence" value="ECO:0007669"/>
    <property type="project" value="UniProtKB-KW"/>
</dbReference>
<feature type="compositionally biased region" description="Low complexity" evidence="7">
    <location>
        <begin position="246"/>
        <end position="262"/>
    </location>
</feature>
<feature type="binding site" evidence="6">
    <location>
        <begin position="131"/>
        <end position="132"/>
    </location>
    <ligand>
        <name>S-adenosyl-L-methionine</name>
        <dbReference type="ChEBI" id="CHEBI:59789"/>
    </ligand>
</feature>
<keyword evidence="3 6" id="KW-0489">Methyltransferase</keyword>
<keyword evidence="4 6" id="KW-0808">Transferase</keyword>
<organism evidence="8 9">
    <name type="scientific">Ornithinimicrobium cryptoxanthini</name>
    <dbReference type="NCBI Taxonomy" id="2934161"/>
    <lineage>
        <taxon>Bacteria</taxon>
        <taxon>Bacillati</taxon>
        <taxon>Actinomycetota</taxon>
        <taxon>Actinomycetes</taxon>
        <taxon>Micrococcales</taxon>
        <taxon>Ornithinimicrobiaceae</taxon>
        <taxon>Ornithinimicrobium</taxon>
    </lineage>
</organism>